<sequence length="216" mass="22857">MRTALLCAGLALGIAGQTPSARAQSPTGQDGPDRAQPGAARSVQQPQGVVRSALLTIEIDRLFAESAYGARVAAMIEDEGTQIAAENRRIEAELTEEERALTEQRAALEPARFRSLADAFDQKVQALRQEQDAKARALGTLSEESRRQFLQLAEPVLGEIMQQAGAAVLLDKRTVFLSADVIDITDVAISRIDEAIGDGAGTALPQPSAVPPGSAD</sequence>
<feature type="region of interest" description="Disordered" evidence="1">
    <location>
        <begin position="17"/>
        <end position="45"/>
    </location>
</feature>
<protein>
    <submittedName>
        <fullName evidence="3">Periplasmic chaperone for outer membrane proteins Skp</fullName>
    </submittedName>
</protein>
<dbReference type="RefSeq" id="WP_009502959.1">
    <property type="nucleotide sequence ID" value="NZ_LIGK01000060.1"/>
</dbReference>
<accession>A0A327XT31</accession>
<evidence type="ECO:0000256" key="2">
    <source>
        <dbReference type="SAM" id="SignalP"/>
    </source>
</evidence>
<dbReference type="InterPro" id="IPR024930">
    <property type="entry name" value="Skp_dom_sf"/>
</dbReference>
<proteinExistence type="predicted"/>
<keyword evidence="2" id="KW-0732">Signal</keyword>
<organism evidence="3 4">
    <name type="scientific">Salipiger aestuarii</name>
    <dbReference type="NCBI Taxonomy" id="568098"/>
    <lineage>
        <taxon>Bacteria</taxon>
        <taxon>Pseudomonadati</taxon>
        <taxon>Pseudomonadota</taxon>
        <taxon>Alphaproteobacteria</taxon>
        <taxon>Rhodobacterales</taxon>
        <taxon>Roseobacteraceae</taxon>
        <taxon>Salipiger</taxon>
    </lineage>
</organism>
<dbReference type="GO" id="GO:0051082">
    <property type="term" value="F:unfolded protein binding"/>
    <property type="evidence" value="ECO:0007669"/>
    <property type="project" value="InterPro"/>
</dbReference>
<dbReference type="SUPFAM" id="SSF111384">
    <property type="entry name" value="OmpH-like"/>
    <property type="match status" value="1"/>
</dbReference>
<evidence type="ECO:0000313" key="3">
    <source>
        <dbReference type="EMBL" id="RAK10475.1"/>
    </source>
</evidence>
<reference evidence="3 4" key="1">
    <citation type="submission" date="2018-06" db="EMBL/GenBank/DDBJ databases">
        <title>Genomic Encyclopedia of Archaeal and Bacterial Type Strains, Phase II (KMG-II): from individual species to whole genera.</title>
        <authorList>
            <person name="Goeker M."/>
        </authorList>
    </citation>
    <scope>NUCLEOTIDE SEQUENCE [LARGE SCALE GENOMIC DNA]</scope>
    <source>
        <strain evidence="3 4">DSM 22011</strain>
    </source>
</reference>
<dbReference type="Proteomes" id="UP000249165">
    <property type="component" value="Unassembled WGS sequence"/>
</dbReference>
<gene>
    <name evidence="3" type="ORF">ATI53_105516</name>
</gene>
<dbReference type="EMBL" id="QLMG01000055">
    <property type="protein sequence ID" value="RAK10475.1"/>
    <property type="molecule type" value="Genomic_DNA"/>
</dbReference>
<dbReference type="AlphaFoldDB" id="A0A327XT31"/>
<comment type="caution">
    <text evidence="3">The sequence shown here is derived from an EMBL/GenBank/DDBJ whole genome shotgun (WGS) entry which is preliminary data.</text>
</comment>
<dbReference type="OrthoDB" id="7868372at2"/>
<feature type="chain" id="PRO_5016242631" evidence="2">
    <location>
        <begin position="24"/>
        <end position="216"/>
    </location>
</feature>
<dbReference type="SMART" id="SM00935">
    <property type="entry name" value="OmpH"/>
    <property type="match status" value="1"/>
</dbReference>
<dbReference type="InterPro" id="IPR005632">
    <property type="entry name" value="Chaperone_Skp"/>
</dbReference>
<evidence type="ECO:0000256" key="1">
    <source>
        <dbReference type="SAM" id="MobiDB-lite"/>
    </source>
</evidence>
<dbReference type="Gene3D" id="3.30.910.20">
    <property type="entry name" value="Skp domain"/>
    <property type="match status" value="1"/>
</dbReference>
<evidence type="ECO:0000313" key="4">
    <source>
        <dbReference type="Proteomes" id="UP000249165"/>
    </source>
</evidence>
<keyword evidence="4" id="KW-1185">Reference proteome</keyword>
<feature type="signal peptide" evidence="2">
    <location>
        <begin position="1"/>
        <end position="23"/>
    </location>
</feature>
<dbReference type="Pfam" id="PF03938">
    <property type="entry name" value="OmpH"/>
    <property type="match status" value="1"/>
</dbReference>
<name>A0A327XT31_9RHOB</name>
<feature type="compositionally biased region" description="Polar residues" evidence="1">
    <location>
        <begin position="17"/>
        <end position="28"/>
    </location>
</feature>